<gene>
    <name evidence="2" type="ORF">OS125_03305</name>
    <name evidence="3" type="ORF">OS129_08375</name>
</gene>
<dbReference type="EMBL" id="JAPMKU010000003">
    <property type="protein sequence ID" value="MCX7468887.1"/>
    <property type="molecule type" value="Genomic_DNA"/>
</dbReference>
<dbReference type="AlphaFoldDB" id="A0A9Q4C8X5"/>
<sequence>MTTSRTIAPTVPQRARRILVGVFTAATAVAALIGVGIGTGTVPTYPFAAACVLLAVLSNRLAAVTGMNDRSRDLDEYEHAQRSHRREQALWILSTCAGICALVIGISAESGSVDLIRATTAFLLLAVLFSLTWPNLVTAWTTPDTEEE</sequence>
<reference evidence="3" key="1">
    <citation type="submission" date="2022-11" db="EMBL/GenBank/DDBJ databases">
        <title>Corynebacterium sp. isolated from Penguins.</title>
        <authorList>
            <person name="Sedlar K."/>
            <person name="Svec P."/>
        </authorList>
    </citation>
    <scope>NUCLEOTIDE SEQUENCE</scope>
    <source>
        <strain evidence="2">P7003</strain>
        <strain evidence="3">P7374</strain>
    </source>
</reference>
<keyword evidence="1" id="KW-1133">Transmembrane helix</keyword>
<dbReference type="EMBL" id="JAPMKV010000002">
    <property type="protein sequence ID" value="MCX7444274.1"/>
    <property type="molecule type" value="Genomic_DNA"/>
</dbReference>
<dbReference type="Proteomes" id="UP001081709">
    <property type="component" value="Unassembled WGS sequence"/>
</dbReference>
<feature type="transmembrane region" description="Helical" evidence="1">
    <location>
        <begin position="114"/>
        <end position="133"/>
    </location>
</feature>
<accession>A0A9Q4C8X5</accession>
<evidence type="ECO:0000313" key="5">
    <source>
        <dbReference type="Proteomes" id="UP001081709"/>
    </source>
</evidence>
<feature type="transmembrane region" description="Helical" evidence="1">
    <location>
        <begin position="89"/>
        <end position="108"/>
    </location>
</feature>
<feature type="transmembrane region" description="Helical" evidence="1">
    <location>
        <begin position="18"/>
        <end position="39"/>
    </location>
</feature>
<proteinExistence type="predicted"/>
<dbReference type="Proteomes" id="UP001071478">
    <property type="component" value="Unassembled WGS sequence"/>
</dbReference>
<name>A0A9Q4C8X5_9CORY</name>
<evidence type="ECO:0000313" key="4">
    <source>
        <dbReference type="Proteomes" id="UP001071478"/>
    </source>
</evidence>
<evidence type="ECO:0000256" key="1">
    <source>
        <dbReference type="SAM" id="Phobius"/>
    </source>
</evidence>
<comment type="caution">
    <text evidence="3">The sequence shown here is derived from an EMBL/GenBank/DDBJ whole genome shotgun (WGS) entry which is preliminary data.</text>
</comment>
<evidence type="ECO:0008006" key="6">
    <source>
        <dbReference type="Google" id="ProtNLM"/>
    </source>
</evidence>
<protein>
    <recommendedName>
        <fullName evidence="6">DUF2178 domain-containing protein</fullName>
    </recommendedName>
</protein>
<keyword evidence="1" id="KW-0812">Transmembrane</keyword>
<organism evidence="3 4">
    <name type="scientific">Corynebacterium pygosceleis</name>
    <dbReference type="NCBI Taxonomy" id="2800406"/>
    <lineage>
        <taxon>Bacteria</taxon>
        <taxon>Bacillati</taxon>
        <taxon>Actinomycetota</taxon>
        <taxon>Actinomycetes</taxon>
        <taxon>Mycobacteriales</taxon>
        <taxon>Corynebacteriaceae</taxon>
        <taxon>Corynebacterium</taxon>
    </lineage>
</organism>
<keyword evidence="1" id="KW-0472">Membrane</keyword>
<evidence type="ECO:0000313" key="2">
    <source>
        <dbReference type="EMBL" id="MCX7444274.1"/>
    </source>
</evidence>
<keyword evidence="5" id="KW-1185">Reference proteome</keyword>
<evidence type="ECO:0000313" key="3">
    <source>
        <dbReference type="EMBL" id="MCX7468887.1"/>
    </source>
</evidence>
<dbReference type="RefSeq" id="WP_248168338.1">
    <property type="nucleotide sequence ID" value="NZ_JALNJA010000003.1"/>
</dbReference>
<feature type="transmembrane region" description="Helical" evidence="1">
    <location>
        <begin position="45"/>
        <end position="68"/>
    </location>
</feature>